<keyword evidence="3" id="KW-0479">Metal-binding</keyword>
<reference evidence="8 9" key="1">
    <citation type="submission" date="2014-04" db="EMBL/GenBank/DDBJ databases">
        <authorList>
            <consortium name="DOE Joint Genome Institute"/>
            <person name="Kuo A."/>
            <person name="Girlanda M."/>
            <person name="Perotto S."/>
            <person name="Kohler A."/>
            <person name="Nagy L.G."/>
            <person name="Floudas D."/>
            <person name="Copeland A."/>
            <person name="Barry K.W."/>
            <person name="Cichocki N."/>
            <person name="Veneault-Fourrey C."/>
            <person name="LaButti K."/>
            <person name="Lindquist E.A."/>
            <person name="Lipzen A."/>
            <person name="Lundell T."/>
            <person name="Morin E."/>
            <person name="Murat C."/>
            <person name="Sun H."/>
            <person name="Tunlid A."/>
            <person name="Henrissat B."/>
            <person name="Grigoriev I.V."/>
            <person name="Hibbett D.S."/>
            <person name="Martin F."/>
            <person name="Nordberg H.P."/>
            <person name="Cantor M.N."/>
            <person name="Hua S.X."/>
        </authorList>
    </citation>
    <scope>NUCLEOTIDE SEQUENCE [LARGE SCALE GENOMIC DNA]</scope>
    <source>
        <strain evidence="8 9">MUT 4182</strain>
    </source>
</reference>
<dbReference type="OrthoDB" id="547796at2759"/>
<keyword evidence="2" id="KW-0349">Heme</keyword>
<evidence type="ECO:0000256" key="1">
    <source>
        <dbReference type="ARBA" id="ARBA00004240"/>
    </source>
</evidence>
<comment type="similarity">
    <text evidence="6">Belongs to the cytochrome b5 family. MAPR subfamily.</text>
</comment>
<dbReference type="HOGENOM" id="CLU_042860_1_1_1"/>
<organism evidence="8 9">
    <name type="scientific">Tulasnella calospora MUT 4182</name>
    <dbReference type="NCBI Taxonomy" id="1051891"/>
    <lineage>
        <taxon>Eukaryota</taxon>
        <taxon>Fungi</taxon>
        <taxon>Dikarya</taxon>
        <taxon>Basidiomycota</taxon>
        <taxon>Agaricomycotina</taxon>
        <taxon>Agaricomycetes</taxon>
        <taxon>Cantharellales</taxon>
        <taxon>Tulasnellaceae</taxon>
        <taxon>Tulasnella</taxon>
    </lineage>
</organism>
<dbReference type="EMBL" id="KN822956">
    <property type="protein sequence ID" value="KIO32259.1"/>
    <property type="molecule type" value="Genomic_DNA"/>
</dbReference>
<dbReference type="Proteomes" id="UP000054248">
    <property type="component" value="Unassembled WGS sequence"/>
</dbReference>
<evidence type="ECO:0000256" key="6">
    <source>
        <dbReference type="ARBA" id="ARBA00038357"/>
    </source>
</evidence>
<dbReference type="SUPFAM" id="SSF55856">
    <property type="entry name" value="Cytochrome b5-like heme/steroid binding domain"/>
    <property type="match status" value="1"/>
</dbReference>
<sequence>MSSFAQPLIDTPLNALLLAPIAYYAYSIAFPDTKPPTTIPTDWRGGYSWKPPSHPKTVLYKKYTPKTLQPFNGVDSPRILLAINGKVFDVTAGGSFYGPGGPYGNFAGRDASRGMAKQSFDTDMLSPIDGPIDPLTDITADERENMMGWVEHFTHKYIVCGELVENDAA</sequence>
<gene>
    <name evidence="8" type="ORF">M407DRAFT_241518</name>
</gene>
<evidence type="ECO:0000256" key="4">
    <source>
        <dbReference type="ARBA" id="ARBA00022824"/>
    </source>
</evidence>
<evidence type="ECO:0000313" key="8">
    <source>
        <dbReference type="EMBL" id="KIO32259.1"/>
    </source>
</evidence>
<dbReference type="InterPro" id="IPR001199">
    <property type="entry name" value="Cyt_B5-like_heme/steroid-bd"/>
</dbReference>
<dbReference type="PANTHER" id="PTHR10281">
    <property type="entry name" value="MEMBRANE-ASSOCIATED PROGESTERONE RECEPTOR COMPONENT-RELATED"/>
    <property type="match status" value="1"/>
</dbReference>
<name>A0A0C3QUT2_9AGAM</name>
<evidence type="ECO:0000259" key="7">
    <source>
        <dbReference type="SMART" id="SM01117"/>
    </source>
</evidence>
<dbReference type="Gene3D" id="3.10.120.10">
    <property type="entry name" value="Cytochrome b5-like heme/steroid binding domain"/>
    <property type="match status" value="1"/>
</dbReference>
<evidence type="ECO:0000256" key="3">
    <source>
        <dbReference type="ARBA" id="ARBA00022723"/>
    </source>
</evidence>
<feature type="domain" description="Cytochrome b5 heme-binding" evidence="7">
    <location>
        <begin position="63"/>
        <end position="164"/>
    </location>
</feature>
<dbReference type="GO" id="GO:0016020">
    <property type="term" value="C:membrane"/>
    <property type="evidence" value="ECO:0007669"/>
    <property type="project" value="TreeGrafter"/>
</dbReference>
<dbReference type="FunFam" id="3.10.120.10:FF:000003">
    <property type="entry name" value="membrane-associated progesterone receptor component 1"/>
    <property type="match status" value="1"/>
</dbReference>
<accession>A0A0C3QUT2</accession>
<dbReference type="AlphaFoldDB" id="A0A0C3QUT2"/>
<dbReference type="InterPro" id="IPR050577">
    <property type="entry name" value="MAPR/NEUFC/NENF-like"/>
</dbReference>
<keyword evidence="4" id="KW-0256">Endoplasmic reticulum</keyword>
<dbReference type="GO" id="GO:0020037">
    <property type="term" value="F:heme binding"/>
    <property type="evidence" value="ECO:0007669"/>
    <property type="project" value="UniProtKB-ARBA"/>
</dbReference>
<protein>
    <recommendedName>
        <fullName evidence="7">Cytochrome b5 heme-binding domain-containing protein</fullName>
    </recommendedName>
</protein>
<dbReference type="InterPro" id="IPR036400">
    <property type="entry name" value="Cyt_B5-like_heme/steroid_sf"/>
</dbReference>
<evidence type="ECO:0000256" key="2">
    <source>
        <dbReference type="ARBA" id="ARBA00022617"/>
    </source>
</evidence>
<dbReference type="Pfam" id="PF00173">
    <property type="entry name" value="Cyt-b5"/>
    <property type="match status" value="1"/>
</dbReference>
<dbReference type="GO" id="GO:0005783">
    <property type="term" value="C:endoplasmic reticulum"/>
    <property type="evidence" value="ECO:0007669"/>
    <property type="project" value="UniProtKB-SubCell"/>
</dbReference>
<dbReference type="GO" id="GO:0046872">
    <property type="term" value="F:metal ion binding"/>
    <property type="evidence" value="ECO:0007669"/>
    <property type="project" value="UniProtKB-KW"/>
</dbReference>
<dbReference type="SMART" id="SM01117">
    <property type="entry name" value="Cyt-b5"/>
    <property type="match status" value="1"/>
</dbReference>
<comment type="subcellular location">
    <subcellularLocation>
        <location evidence="1">Endoplasmic reticulum</location>
    </subcellularLocation>
</comment>
<keyword evidence="9" id="KW-1185">Reference proteome</keyword>
<dbReference type="STRING" id="1051891.A0A0C3QUT2"/>
<evidence type="ECO:0000313" key="9">
    <source>
        <dbReference type="Proteomes" id="UP000054248"/>
    </source>
</evidence>
<dbReference type="PANTHER" id="PTHR10281:SF72">
    <property type="entry name" value="NEUDESIN"/>
    <property type="match status" value="1"/>
</dbReference>
<reference evidence="9" key="2">
    <citation type="submission" date="2015-01" db="EMBL/GenBank/DDBJ databases">
        <title>Evolutionary Origins and Diversification of the Mycorrhizal Mutualists.</title>
        <authorList>
            <consortium name="DOE Joint Genome Institute"/>
            <consortium name="Mycorrhizal Genomics Consortium"/>
            <person name="Kohler A."/>
            <person name="Kuo A."/>
            <person name="Nagy L.G."/>
            <person name="Floudas D."/>
            <person name="Copeland A."/>
            <person name="Barry K.W."/>
            <person name="Cichocki N."/>
            <person name="Veneault-Fourrey C."/>
            <person name="LaButti K."/>
            <person name="Lindquist E.A."/>
            <person name="Lipzen A."/>
            <person name="Lundell T."/>
            <person name="Morin E."/>
            <person name="Murat C."/>
            <person name="Riley R."/>
            <person name="Ohm R."/>
            <person name="Sun H."/>
            <person name="Tunlid A."/>
            <person name="Henrissat B."/>
            <person name="Grigoriev I.V."/>
            <person name="Hibbett D.S."/>
            <person name="Martin F."/>
        </authorList>
    </citation>
    <scope>NUCLEOTIDE SEQUENCE [LARGE SCALE GENOMIC DNA]</scope>
    <source>
        <strain evidence="9">MUT 4182</strain>
    </source>
</reference>
<evidence type="ECO:0000256" key="5">
    <source>
        <dbReference type="ARBA" id="ARBA00023004"/>
    </source>
</evidence>
<keyword evidence="5" id="KW-0408">Iron</keyword>
<proteinExistence type="inferred from homology"/>